<gene>
    <name evidence="1" type="ORF">C5167_000625</name>
</gene>
<proteinExistence type="predicted"/>
<reference evidence="1 2" key="1">
    <citation type="journal article" date="2018" name="Science">
        <title>The opium poppy genome and morphinan production.</title>
        <authorList>
            <person name="Guo L."/>
            <person name="Winzer T."/>
            <person name="Yang X."/>
            <person name="Li Y."/>
            <person name="Ning Z."/>
            <person name="He Z."/>
            <person name="Teodor R."/>
            <person name="Lu Y."/>
            <person name="Bowser T.A."/>
            <person name="Graham I.A."/>
            <person name="Ye K."/>
        </authorList>
    </citation>
    <scope>NUCLEOTIDE SEQUENCE [LARGE SCALE GENOMIC DNA]</scope>
    <source>
        <strain evidence="2">cv. HN1</strain>
        <tissue evidence="1">Leaves</tissue>
    </source>
</reference>
<keyword evidence="2" id="KW-1185">Reference proteome</keyword>
<organism evidence="1 2">
    <name type="scientific">Papaver somniferum</name>
    <name type="common">Opium poppy</name>
    <dbReference type="NCBI Taxonomy" id="3469"/>
    <lineage>
        <taxon>Eukaryota</taxon>
        <taxon>Viridiplantae</taxon>
        <taxon>Streptophyta</taxon>
        <taxon>Embryophyta</taxon>
        <taxon>Tracheophyta</taxon>
        <taxon>Spermatophyta</taxon>
        <taxon>Magnoliopsida</taxon>
        <taxon>Ranunculales</taxon>
        <taxon>Papaveraceae</taxon>
        <taxon>Papaveroideae</taxon>
        <taxon>Papaver</taxon>
    </lineage>
</organism>
<name>A0A4Y7KS74_PAPSO</name>
<protein>
    <submittedName>
        <fullName evidence="1">Uncharacterized protein</fullName>
    </submittedName>
</protein>
<dbReference type="Gramene" id="RZC76194">
    <property type="protein sequence ID" value="RZC76194"/>
    <property type="gene ID" value="C5167_000625"/>
</dbReference>
<dbReference type="Proteomes" id="UP000316621">
    <property type="component" value="Chromosome 9"/>
</dbReference>
<sequence>MLLVVNISENEGTKAKVRILAAKGHPWSKIVMPPYISRLKVLTEASPSPAFTSMESIVELDV</sequence>
<evidence type="ECO:0000313" key="1">
    <source>
        <dbReference type="EMBL" id="RZC76194.1"/>
    </source>
</evidence>
<accession>A0A4Y7KS74</accession>
<dbReference type="EMBL" id="CM010723">
    <property type="protein sequence ID" value="RZC76194.1"/>
    <property type="molecule type" value="Genomic_DNA"/>
</dbReference>
<dbReference type="AlphaFoldDB" id="A0A4Y7KS74"/>
<evidence type="ECO:0000313" key="2">
    <source>
        <dbReference type="Proteomes" id="UP000316621"/>
    </source>
</evidence>